<evidence type="ECO:0000313" key="6">
    <source>
        <dbReference type="Proteomes" id="UP000323521"/>
    </source>
</evidence>
<evidence type="ECO:0000256" key="2">
    <source>
        <dbReference type="ARBA" id="ARBA00023004"/>
    </source>
</evidence>
<protein>
    <submittedName>
        <fullName evidence="5">4Fe-4S ferredoxin</fullName>
    </submittedName>
</protein>
<dbReference type="PROSITE" id="PS51379">
    <property type="entry name" value="4FE4S_FER_2"/>
    <property type="match status" value="1"/>
</dbReference>
<dbReference type="InterPro" id="IPR017896">
    <property type="entry name" value="4Fe4S_Fe-S-bd"/>
</dbReference>
<gene>
    <name evidence="5" type="ORF">DCMF_26805</name>
</gene>
<dbReference type="Pfam" id="PF00037">
    <property type="entry name" value="Fer4"/>
    <property type="match status" value="1"/>
</dbReference>
<feature type="domain" description="4Fe-4S ferredoxin-type" evidence="4">
    <location>
        <begin position="48"/>
        <end position="77"/>
    </location>
</feature>
<evidence type="ECO:0000259" key="4">
    <source>
        <dbReference type="PROSITE" id="PS51379"/>
    </source>
</evidence>
<keyword evidence="2" id="KW-0408">Iron</keyword>
<dbReference type="EMBL" id="CP017634">
    <property type="protein sequence ID" value="ATW28933.1"/>
    <property type="molecule type" value="Genomic_DNA"/>
</dbReference>
<proteinExistence type="predicted"/>
<name>A0A3G1L2B9_FORW1</name>
<accession>A0A3G1L2B9</accession>
<dbReference type="AlphaFoldDB" id="A0A3G1L2B9"/>
<dbReference type="Proteomes" id="UP000323521">
    <property type="component" value="Chromosome"/>
</dbReference>
<dbReference type="GO" id="GO:0046872">
    <property type="term" value="F:metal ion binding"/>
    <property type="evidence" value="ECO:0007669"/>
    <property type="project" value="UniProtKB-KW"/>
</dbReference>
<reference evidence="5 6" key="1">
    <citation type="submission" date="2016-10" db="EMBL/GenBank/DDBJ databases">
        <title>Complete Genome Sequence of Peptococcaceae strain DCMF.</title>
        <authorList>
            <person name="Edwards R.J."/>
            <person name="Holland S.I."/>
            <person name="Deshpande N.P."/>
            <person name="Wong Y.K."/>
            <person name="Ertan H."/>
            <person name="Manefield M."/>
            <person name="Russell T.L."/>
            <person name="Lee M.J."/>
        </authorList>
    </citation>
    <scope>NUCLEOTIDE SEQUENCE [LARGE SCALE GENOMIC DNA]</scope>
    <source>
        <strain evidence="5 6">DCMF</strain>
    </source>
</reference>
<keyword evidence="6" id="KW-1185">Reference proteome</keyword>
<keyword evidence="3" id="KW-0411">Iron-sulfur</keyword>
<dbReference type="GO" id="GO:0051536">
    <property type="term" value="F:iron-sulfur cluster binding"/>
    <property type="evidence" value="ECO:0007669"/>
    <property type="project" value="UniProtKB-KW"/>
</dbReference>
<keyword evidence="1" id="KW-0479">Metal-binding</keyword>
<dbReference type="SUPFAM" id="SSF54862">
    <property type="entry name" value="4Fe-4S ferredoxins"/>
    <property type="match status" value="1"/>
</dbReference>
<sequence length="153" mass="16827">MIKGILPSEERRKKGPYAVFECFQEIPCNPCYTSCKVGAVEEMKDINHLPKVNYEKCTGCGVCVSNCPGLAIFVIDETYSENEATIKIPYELVPLPQFGQIVDALDREGQVIGKGRVLKVQNSKALNKTNAVTIAVLKDQAMLVRHIGLGGNR</sequence>
<evidence type="ECO:0000256" key="3">
    <source>
        <dbReference type="ARBA" id="ARBA00023014"/>
    </source>
</evidence>
<dbReference type="InterPro" id="IPR017900">
    <property type="entry name" value="4Fe4S_Fe_S_CS"/>
</dbReference>
<dbReference type="PROSITE" id="PS00198">
    <property type="entry name" value="4FE4S_FER_1"/>
    <property type="match status" value="1"/>
</dbReference>
<dbReference type="KEGG" id="fwa:DCMF_26805"/>
<evidence type="ECO:0000256" key="1">
    <source>
        <dbReference type="ARBA" id="ARBA00022723"/>
    </source>
</evidence>
<dbReference type="Gene3D" id="3.30.70.20">
    <property type="match status" value="1"/>
</dbReference>
<evidence type="ECO:0000313" key="5">
    <source>
        <dbReference type="EMBL" id="ATW28933.1"/>
    </source>
</evidence>
<organism evidence="5 6">
    <name type="scientific">Formimonas warabiya</name>
    <dbReference type="NCBI Taxonomy" id="1761012"/>
    <lineage>
        <taxon>Bacteria</taxon>
        <taxon>Bacillati</taxon>
        <taxon>Bacillota</taxon>
        <taxon>Clostridia</taxon>
        <taxon>Eubacteriales</taxon>
        <taxon>Peptococcaceae</taxon>
        <taxon>Candidatus Formimonas</taxon>
    </lineage>
</organism>